<keyword evidence="3" id="KW-1185">Reference proteome</keyword>
<keyword evidence="1" id="KW-0732">Signal</keyword>
<name>A0AAN0M861_9RHOB</name>
<feature type="signal peptide" evidence="1">
    <location>
        <begin position="1"/>
        <end position="22"/>
    </location>
</feature>
<gene>
    <name evidence="2" type="ORF">AABB31_17970</name>
</gene>
<sequence length="51" mass="5322">MTLIRTIMGVMAGLMLALPATAQTSDIRPLSRADAISAKLASVRPAARPCI</sequence>
<feature type="chain" id="PRO_5042914266" evidence="1">
    <location>
        <begin position="23"/>
        <end position="51"/>
    </location>
</feature>
<reference evidence="2" key="1">
    <citation type="submission" date="2024-04" db="EMBL/GenBank/DDBJ databases">
        <title>Phylogenomic analyses of a clade within the roseobacter group suggest taxonomic reassignments of species of the genera Aestuariivita, Citreicella, Loktanella, Nautella, Pelagibaca, Ruegeria, Thalassobius, Thiobacimonas and Tropicibacter, and the proposal o.</title>
        <authorList>
            <person name="Jeon C.O."/>
        </authorList>
    </citation>
    <scope>NUCLEOTIDE SEQUENCE</scope>
    <source>
        <strain evidence="2">SS1-5</strain>
    </source>
</reference>
<evidence type="ECO:0000313" key="2">
    <source>
        <dbReference type="EMBL" id="WZU66861.1"/>
    </source>
</evidence>
<evidence type="ECO:0000313" key="3">
    <source>
        <dbReference type="Proteomes" id="UP001470809"/>
    </source>
</evidence>
<dbReference type="Proteomes" id="UP001470809">
    <property type="component" value="Chromosome"/>
</dbReference>
<dbReference type="EMBL" id="CP151767">
    <property type="protein sequence ID" value="WZU66861.1"/>
    <property type="molecule type" value="Genomic_DNA"/>
</dbReference>
<evidence type="ECO:0000256" key="1">
    <source>
        <dbReference type="SAM" id="SignalP"/>
    </source>
</evidence>
<dbReference type="AlphaFoldDB" id="A0AAN0M861"/>
<organism evidence="2 3">
    <name type="scientific">Yoonia rhodophyticola</name>
    <dbReference type="NCBI Taxonomy" id="3137370"/>
    <lineage>
        <taxon>Bacteria</taxon>
        <taxon>Pseudomonadati</taxon>
        <taxon>Pseudomonadota</taxon>
        <taxon>Alphaproteobacteria</taxon>
        <taxon>Rhodobacterales</taxon>
        <taxon>Paracoccaceae</taxon>
        <taxon>Yoonia</taxon>
    </lineage>
</organism>
<accession>A0AAN0M861</accession>
<protein>
    <submittedName>
        <fullName evidence="2">Uncharacterized protein</fullName>
    </submittedName>
</protein>
<proteinExistence type="predicted"/>